<proteinExistence type="predicted"/>
<dbReference type="Proteomes" id="UP001596037">
    <property type="component" value="Unassembled WGS sequence"/>
</dbReference>
<feature type="region of interest" description="Disordered" evidence="1">
    <location>
        <begin position="1"/>
        <end position="36"/>
    </location>
</feature>
<accession>A0ABW0NCL2</accession>
<keyword evidence="3" id="KW-1185">Reference proteome</keyword>
<reference evidence="3" key="1">
    <citation type="journal article" date="2019" name="Int. J. Syst. Evol. Microbiol.">
        <title>The Global Catalogue of Microorganisms (GCM) 10K type strain sequencing project: providing services to taxonomists for standard genome sequencing and annotation.</title>
        <authorList>
            <consortium name="The Broad Institute Genomics Platform"/>
            <consortium name="The Broad Institute Genome Sequencing Center for Infectious Disease"/>
            <person name="Wu L."/>
            <person name="Ma J."/>
        </authorList>
    </citation>
    <scope>NUCLEOTIDE SEQUENCE [LARGE SCALE GENOMIC DNA]</scope>
    <source>
        <strain evidence="3">CCUG 57401</strain>
    </source>
</reference>
<protein>
    <submittedName>
        <fullName evidence="2">Uncharacterized protein</fullName>
    </submittedName>
</protein>
<evidence type="ECO:0000313" key="2">
    <source>
        <dbReference type="EMBL" id="MFC5497650.1"/>
    </source>
</evidence>
<sequence>MASKKPKTKTAAAKPAGRKTPAAKSVAAGLPPPAPGAAAAAKAKFVEGLVSRGEAVPAGQPLPAGATHEIVGKGADGAPVLKRKRFSMK</sequence>
<feature type="compositionally biased region" description="Low complexity" evidence="1">
    <location>
        <begin position="9"/>
        <end position="29"/>
    </location>
</feature>
<comment type="caution">
    <text evidence="2">The sequence shown here is derived from an EMBL/GenBank/DDBJ whole genome shotgun (WGS) entry which is preliminary data.</text>
</comment>
<dbReference type="RefSeq" id="WP_376849731.1">
    <property type="nucleotide sequence ID" value="NZ_JBHSMF010000006.1"/>
</dbReference>
<evidence type="ECO:0000256" key="1">
    <source>
        <dbReference type="SAM" id="MobiDB-lite"/>
    </source>
</evidence>
<dbReference type="EMBL" id="JBHSMF010000006">
    <property type="protein sequence ID" value="MFC5497650.1"/>
    <property type="molecule type" value="Genomic_DNA"/>
</dbReference>
<organism evidence="2 3">
    <name type="scientific">Caenimonas terrae</name>
    <dbReference type="NCBI Taxonomy" id="696074"/>
    <lineage>
        <taxon>Bacteria</taxon>
        <taxon>Pseudomonadati</taxon>
        <taxon>Pseudomonadota</taxon>
        <taxon>Betaproteobacteria</taxon>
        <taxon>Burkholderiales</taxon>
        <taxon>Comamonadaceae</taxon>
        <taxon>Caenimonas</taxon>
    </lineage>
</organism>
<name>A0ABW0NCL2_9BURK</name>
<gene>
    <name evidence="2" type="ORF">ACFPOE_08905</name>
</gene>
<evidence type="ECO:0000313" key="3">
    <source>
        <dbReference type="Proteomes" id="UP001596037"/>
    </source>
</evidence>